<feature type="transmembrane region" description="Helical" evidence="6">
    <location>
        <begin position="56"/>
        <end position="81"/>
    </location>
</feature>
<evidence type="ECO:0000313" key="10">
    <source>
        <dbReference type="Proteomes" id="UP000006039"/>
    </source>
</evidence>
<feature type="transmembrane region" description="Helical" evidence="6">
    <location>
        <begin position="142"/>
        <end position="160"/>
    </location>
</feature>
<keyword evidence="10" id="KW-1185">Reference proteome</keyword>
<feature type="domain" description="Rhodopsin" evidence="7">
    <location>
        <begin position="25"/>
        <end position="203"/>
    </location>
</feature>
<keyword evidence="4 6" id="KW-0472">Membrane</keyword>
<keyword evidence="2 6" id="KW-0812">Transmembrane</keyword>
<reference evidence="8" key="3">
    <citation type="submission" date="2010-09" db="EMBL/GenBank/DDBJ databases">
        <title>Annotation of Gaeumannomyces graminis var. tritici R3-111a-1.</title>
        <authorList>
            <consortium name="The Broad Institute Genome Sequencing Platform"/>
            <person name="Ma L.-J."/>
            <person name="Dead R."/>
            <person name="Young S.K."/>
            <person name="Zeng Q."/>
            <person name="Gargeya S."/>
            <person name="Fitzgerald M."/>
            <person name="Haas B."/>
            <person name="Abouelleil A."/>
            <person name="Alvarado L."/>
            <person name="Arachchi H.M."/>
            <person name="Berlin A."/>
            <person name="Brown A."/>
            <person name="Chapman S.B."/>
            <person name="Chen Z."/>
            <person name="Dunbar C."/>
            <person name="Freedman E."/>
            <person name="Gearin G."/>
            <person name="Gellesch M."/>
            <person name="Goldberg J."/>
            <person name="Griggs A."/>
            <person name="Gujja S."/>
            <person name="Heiman D."/>
            <person name="Howarth C."/>
            <person name="Larson L."/>
            <person name="Lui A."/>
            <person name="MacDonald P.J.P."/>
            <person name="Mehta T."/>
            <person name="Montmayeur A."/>
            <person name="Murphy C."/>
            <person name="Neiman D."/>
            <person name="Pearson M."/>
            <person name="Priest M."/>
            <person name="Roberts A."/>
            <person name="Saif S."/>
            <person name="Shea T."/>
            <person name="Shenoy N."/>
            <person name="Sisk P."/>
            <person name="Stolte C."/>
            <person name="Sykes S."/>
            <person name="Yandava C."/>
            <person name="Wortman J."/>
            <person name="Nusbaum C."/>
            <person name="Birren B."/>
        </authorList>
    </citation>
    <scope>NUCLEOTIDE SEQUENCE</scope>
    <source>
        <strain evidence="8">R3-111a-1</strain>
    </source>
</reference>
<evidence type="ECO:0000256" key="3">
    <source>
        <dbReference type="ARBA" id="ARBA00022989"/>
    </source>
</evidence>
<proteinExistence type="inferred from homology"/>
<dbReference type="InterPro" id="IPR049326">
    <property type="entry name" value="Rhodopsin_dom_fungi"/>
</dbReference>
<evidence type="ECO:0000256" key="4">
    <source>
        <dbReference type="ARBA" id="ARBA00023136"/>
    </source>
</evidence>
<reference evidence="8" key="2">
    <citation type="submission" date="2010-07" db="EMBL/GenBank/DDBJ databases">
        <authorList>
            <consortium name="The Broad Institute Genome Sequencing Platform"/>
            <consortium name="Broad Institute Genome Sequencing Center for Infectious Disease"/>
            <person name="Ma L.-J."/>
            <person name="Dead R."/>
            <person name="Young S."/>
            <person name="Zeng Q."/>
            <person name="Koehrsen M."/>
            <person name="Alvarado L."/>
            <person name="Berlin A."/>
            <person name="Chapman S.B."/>
            <person name="Chen Z."/>
            <person name="Freedman E."/>
            <person name="Gellesch M."/>
            <person name="Goldberg J."/>
            <person name="Griggs A."/>
            <person name="Gujja S."/>
            <person name="Heilman E.R."/>
            <person name="Heiman D."/>
            <person name="Hepburn T."/>
            <person name="Howarth C."/>
            <person name="Jen D."/>
            <person name="Larson L."/>
            <person name="Mehta T."/>
            <person name="Neiman D."/>
            <person name="Pearson M."/>
            <person name="Roberts A."/>
            <person name="Saif S."/>
            <person name="Shea T."/>
            <person name="Shenoy N."/>
            <person name="Sisk P."/>
            <person name="Stolte C."/>
            <person name="Sykes S."/>
            <person name="Walk T."/>
            <person name="White J."/>
            <person name="Yandava C."/>
            <person name="Haas B."/>
            <person name="Nusbaum C."/>
            <person name="Birren B."/>
        </authorList>
    </citation>
    <scope>NUCLEOTIDE SEQUENCE</scope>
    <source>
        <strain evidence="8">R3-111a-1</strain>
    </source>
</reference>
<dbReference type="STRING" id="644352.J3PAP2"/>
<keyword evidence="3 6" id="KW-1133">Transmembrane helix</keyword>
<dbReference type="VEuPathDB" id="FungiDB:GGTG_10567"/>
<dbReference type="HOGENOM" id="CLU_850051_0_0_1"/>
<reference evidence="10" key="1">
    <citation type="submission" date="2010-07" db="EMBL/GenBank/DDBJ databases">
        <title>The genome sequence of Gaeumannomyces graminis var. tritici strain R3-111a-1.</title>
        <authorList>
            <consortium name="The Broad Institute Genome Sequencing Platform"/>
            <person name="Ma L.-J."/>
            <person name="Dead R."/>
            <person name="Young S."/>
            <person name="Zeng Q."/>
            <person name="Koehrsen M."/>
            <person name="Alvarado L."/>
            <person name="Berlin A."/>
            <person name="Chapman S.B."/>
            <person name="Chen Z."/>
            <person name="Freedman E."/>
            <person name="Gellesch M."/>
            <person name="Goldberg J."/>
            <person name="Griggs A."/>
            <person name="Gujja S."/>
            <person name="Heilman E.R."/>
            <person name="Heiman D."/>
            <person name="Hepburn T."/>
            <person name="Howarth C."/>
            <person name="Jen D."/>
            <person name="Larson L."/>
            <person name="Mehta T."/>
            <person name="Neiman D."/>
            <person name="Pearson M."/>
            <person name="Roberts A."/>
            <person name="Saif S."/>
            <person name="Shea T."/>
            <person name="Shenoy N."/>
            <person name="Sisk P."/>
            <person name="Stolte C."/>
            <person name="Sykes S."/>
            <person name="Walk T."/>
            <person name="White J."/>
            <person name="Yandava C."/>
            <person name="Haas B."/>
            <person name="Nusbaum C."/>
            <person name="Birren B."/>
        </authorList>
    </citation>
    <scope>NUCLEOTIDE SEQUENCE [LARGE SCALE GENOMIC DNA]</scope>
    <source>
        <strain evidence="10">R3-111a-1</strain>
    </source>
</reference>
<dbReference type="PANTHER" id="PTHR33048">
    <property type="entry name" value="PTH11-LIKE INTEGRAL MEMBRANE PROTEIN (AFU_ORTHOLOGUE AFUA_5G11245)"/>
    <property type="match status" value="1"/>
</dbReference>
<protein>
    <recommendedName>
        <fullName evidence="7">Rhodopsin domain-containing protein</fullName>
    </recommendedName>
</protein>
<evidence type="ECO:0000256" key="6">
    <source>
        <dbReference type="SAM" id="Phobius"/>
    </source>
</evidence>
<name>J3PAP2_GAET3</name>
<gene>
    <name evidence="9" type="primary">20351025</name>
    <name evidence="8" type="ORF">GGTG_10567</name>
</gene>
<organism evidence="8">
    <name type="scientific">Gaeumannomyces tritici (strain R3-111a-1)</name>
    <name type="common">Wheat and barley take-all root rot fungus</name>
    <name type="synonym">Gaeumannomyces graminis var. tritici</name>
    <dbReference type="NCBI Taxonomy" id="644352"/>
    <lineage>
        <taxon>Eukaryota</taxon>
        <taxon>Fungi</taxon>
        <taxon>Dikarya</taxon>
        <taxon>Ascomycota</taxon>
        <taxon>Pezizomycotina</taxon>
        <taxon>Sordariomycetes</taxon>
        <taxon>Sordariomycetidae</taxon>
        <taxon>Magnaporthales</taxon>
        <taxon>Magnaporthaceae</taxon>
        <taxon>Gaeumannomyces</taxon>
    </lineage>
</organism>
<dbReference type="RefSeq" id="XP_009226705.1">
    <property type="nucleotide sequence ID" value="XM_009228441.1"/>
</dbReference>
<dbReference type="Proteomes" id="UP000006039">
    <property type="component" value="Unassembled WGS sequence"/>
</dbReference>
<evidence type="ECO:0000259" key="7">
    <source>
        <dbReference type="Pfam" id="PF20684"/>
    </source>
</evidence>
<comment type="similarity">
    <text evidence="5">Belongs to the SAT4 family.</text>
</comment>
<dbReference type="GO" id="GO:0016020">
    <property type="term" value="C:membrane"/>
    <property type="evidence" value="ECO:0007669"/>
    <property type="project" value="UniProtKB-SubCell"/>
</dbReference>
<comment type="subcellular location">
    <subcellularLocation>
        <location evidence="1">Membrane</location>
        <topology evidence="1">Multi-pass membrane protein</topology>
    </subcellularLocation>
</comment>
<sequence>MISGSGSFDINDMIVLTKLNIGPVSAIYSVSMALLKASILVHLLNFTRSPSIRAAAYVVMAVIAVQSAVFIGGGAACASGVNRIADLVSFVGVAGVLPPPPCRPLSKIVIGSSTVNVVVDLAILTMPILILRPLQMPTRTKLQVAGALAAGGLVSVAAIYRTFLSFVLADHSDITHWTSVAIWTTIELWCAAACACLPSLRPFTLALGRSWAGRHHRGPGSDLQSYPEPREASGVRFVKLADVEDKAPAAETGAAGADLPDYLARWAPSAPPEAAEASRVRPWEHAGTDVEMCAGSGVSSEHGLVEASLKRAAARSTQEIFPAVSEV</sequence>
<dbReference type="GeneID" id="20351025"/>
<accession>J3PAP2</accession>
<dbReference type="EnsemblFungi" id="EJT71308">
    <property type="protein sequence ID" value="EJT71308"/>
    <property type="gene ID" value="GGTG_10567"/>
</dbReference>
<dbReference type="PANTHER" id="PTHR33048:SF47">
    <property type="entry name" value="INTEGRAL MEMBRANE PROTEIN-RELATED"/>
    <property type="match status" value="1"/>
</dbReference>
<dbReference type="AlphaFoldDB" id="J3PAP2"/>
<evidence type="ECO:0000256" key="5">
    <source>
        <dbReference type="ARBA" id="ARBA00038359"/>
    </source>
</evidence>
<feature type="transmembrane region" description="Helical" evidence="6">
    <location>
        <begin position="108"/>
        <end position="130"/>
    </location>
</feature>
<dbReference type="Pfam" id="PF20684">
    <property type="entry name" value="Fung_rhodopsin"/>
    <property type="match status" value="1"/>
</dbReference>
<evidence type="ECO:0000313" key="9">
    <source>
        <dbReference type="EnsemblFungi" id="EJT71308"/>
    </source>
</evidence>
<reference evidence="9" key="5">
    <citation type="submission" date="2018-04" db="UniProtKB">
        <authorList>
            <consortium name="EnsemblFungi"/>
        </authorList>
    </citation>
    <scope>IDENTIFICATION</scope>
    <source>
        <strain evidence="9">R3-111a-1</strain>
    </source>
</reference>
<evidence type="ECO:0000256" key="1">
    <source>
        <dbReference type="ARBA" id="ARBA00004141"/>
    </source>
</evidence>
<dbReference type="EMBL" id="GL385400">
    <property type="protein sequence ID" value="EJT71308.1"/>
    <property type="molecule type" value="Genomic_DNA"/>
</dbReference>
<dbReference type="InterPro" id="IPR052337">
    <property type="entry name" value="SAT4-like"/>
</dbReference>
<evidence type="ECO:0000256" key="2">
    <source>
        <dbReference type="ARBA" id="ARBA00022692"/>
    </source>
</evidence>
<reference evidence="9" key="4">
    <citation type="journal article" date="2015" name="G3 (Bethesda)">
        <title>Genome sequences of three phytopathogenic species of the Magnaporthaceae family of fungi.</title>
        <authorList>
            <person name="Okagaki L.H."/>
            <person name="Nunes C.C."/>
            <person name="Sailsbery J."/>
            <person name="Clay B."/>
            <person name="Brown D."/>
            <person name="John T."/>
            <person name="Oh Y."/>
            <person name="Young N."/>
            <person name="Fitzgerald M."/>
            <person name="Haas B.J."/>
            <person name="Zeng Q."/>
            <person name="Young S."/>
            <person name="Adiconis X."/>
            <person name="Fan L."/>
            <person name="Levin J.Z."/>
            <person name="Mitchell T.K."/>
            <person name="Okubara P.A."/>
            <person name="Farman M.L."/>
            <person name="Kohn L.M."/>
            <person name="Birren B."/>
            <person name="Ma L.-J."/>
            <person name="Dean R.A."/>
        </authorList>
    </citation>
    <scope>NUCLEOTIDE SEQUENCE</scope>
    <source>
        <strain evidence="9">R3-111a-1</strain>
    </source>
</reference>
<feature type="transmembrane region" description="Helical" evidence="6">
    <location>
        <begin position="26"/>
        <end position="44"/>
    </location>
</feature>
<evidence type="ECO:0000313" key="8">
    <source>
        <dbReference type="EMBL" id="EJT71308.1"/>
    </source>
</evidence>
<feature type="transmembrane region" description="Helical" evidence="6">
    <location>
        <begin position="180"/>
        <end position="200"/>
    </location>
</feature>
<dbReference type="OrthoDB" id="5393606at2759"/>